<dbReference type="Proteomes" id="UP000823928">
    <property type="component" value="Unassembled WGS sequence"/>
</dbReference>
<reference evidence="2" key="1">
    <citation type="submission" date="2020-10" db="EMBL/GenBank/DDBJ databases">
        <authorList>
            <person name="Gilroy R."/>
        </authorList>
    </citation>
    <scope>NUCLEOTIDE SEQUENCE</scope>
    <source>
        <strain evidence="2">6276</strain>
    </source>
</reference>
<dbReference type="NCBIfam" id="TIGR02532">
    <property type="entry name" value="IV_pilin_GFxxxE"/>
    <property type="match status" value="1"/>
</dbReference>
<dbReference type="Pfam" id="PF07963">
    <property type="entry name" value="N_methyl"/>
    <property type="match status" value="1"/>
</dbReference>
<dbReference type="Pfam" id="PF20318">
    <property type="entry name" value="DUF6613"/>
    <property type="match status" value="1"/>
</dbReference>
<dbReference type="AlphaFoldDB" id="A0A9D1JNX8"/>
<proteinExistence type="predicted"/>
<dbReference type="EMBL" id="DVIU01000207">
    <property type="protein sequence ID" value="HIS37024.1"/>
    <property type="molecule type" value="Genomic_DNA"/>
</dbReference>
<organism evidence="2 3">
    <name type="scientific">Candidatus Scatousia excrementigallinarum</name>
    <dbReference type="NCBI Taxonomy" id="2840935"/>
    <lineage>
        <taxon>Bacteria</taxon>
        <taxon>Candidatus Scatousia</taxon>
    </lineage>
</organism>
<feature type="domain" description="DUF6613" evidence="1">
    <location>
        <begin position="29"/>
        <end position="207"/>
    </location>
</feature>
<dbReference type="InterPro" id="IPR012902">
    <property type="entry name" value="N_methyl_site"/>
</dbReference>
<evidence type="ECO:0000259" key="1">
    <source>
        <dbReference type="Pfam" id="PF20318"/>
    </source>
</evidence>
<name>A0A9D1JNX8_9BACT</name>
<gene>
    <name evidence="2" type="ORF">IAC10_10425</name>
</gene>
<dbReference type="InterPro" id="IPR046721">
    <property type="entry name" value="DUF6613"/>
</dbReference>
<sequence length="208" mass="23778">MNKRGFTLAEVLITLGIIGTVAALTLPVLVEKHLKNVTATRLKAFNSIMAQAFQRAKLEYGDWNNWESNNFGESGSLKGDGEKQLLWLQKYLLPYIKTTETIAKGKYAIVALPNGSGFSNYNSLYFFCVKYSDCQKEVEEYNSRDRFIFQFTSRKGFEPYSIGWKGTREEFFIRNSAGHLCAKGKRQGGLCAKLIEYDGWEIKDDYPW</sequence>
<dbReference type="SUPFAM" id="SSF54523">
    <property type="entry name" value="Pili subunits"/>
    <property type="match status" value="1"/>
</dbReference>
<accession>A0A9D1JNX8</accession>
<protein>
    <submittedName>
        <fullName evidence="2">Type II secretion system protein</fullName>
    </submittedName>
</protein>
<comment type="caution">
    <text evidence="2">The sequence shown here is derived from an EMBL/GenBank/DDBJ whole genome shotgun (WGS) entry which is preliminary data.</text>
</comment>
<dbReference type="InterPro" id="IPR045584">
    <property type="entry name" value="Pilin-like"/>
</dbReference>
<reference evidence="2" key="2">
    <citation type="journal article" date="2021" name="PeerJ">
        <title>Extensive microbial diversity within the chicken gut microbiome revealed by metagenomics and culture.</title>
        <authorList>
            <person name="Gilroy R."/>
            <person name="Ravi A."/>
            <person name="Getino M."/>
            <person name="Pursley I."/>
            <person name="Horton D.L."/>
            <person name="Alikhan N.F."/>
            <person name="Baker D."/>
            <person name="Gharbi K."/>
            <person name="Hall N."/>
            <person name="Watson M."/>
            <person name="Adriaenssens E.M."/>
            <person name="Foster-Nyarko E."/>
            <person name="Jarju S."/>
            <person name="Secka A."/>
            <person name="Antonio M."/>
            <person name="Oren A."/>
            <person name="Chaudhuri R.R."/>
            <person name="La Ragione R."/>
            <person name="Hildebrand F."/>
            <person name="Pallen M.J."/>
        </authorList>
    </citation>
    <scope>NUCLEOTIDE SEQUENCE</scope>
    <source>
        <strain evidence="2">6276</strain>
    </source>
</reference>
<evidence type="ECO:0000313" key="2">
    <source>
        <dbReference type="EMBL" id="HIS37024.1"/>
    </source>
</evidence>
<evidence type="ECO:0000313" key="3">
    <source>
        <dbReference type="Proteomes" id="UP000823928"/>
    </source>
</evidence>